<dbReference type="InterPro" id="IPR041657">
    <property type="entry name" value="HTH_17"/>
</dbReference>
<reference evidence="3 4" key="1">
    <citation type="submission" date="2016-11" db="EMBL/GenBank/DDBJ databases">
        <authorList>
            <person name="Jaros S."/>
            <person name="Januszkiewicz K."/>
            <person name="Wedrychowicz H."/>
        </authorList>
    </citation>
    <scope>NUCLEOTIDE SEQUENCE [LARGE SCALE GENOMIC DNA]</scope>
    <source>
        <strain evidence="3 4">DSM 16917</strain>
    </source>
</reference>
<gene>
    <name evidence="3" type="ORF">SAMN02745129_3741</name>
</gene>
<dbReference type="Proteomes" id="UP000184268">
    <property type="component" value="Unassembled WGS sequence"/>
</dbReference>
<name>A0A1M5XVL4_9GAMM</name>
<accession>A0A1M5XVL4</accession>
<evidence type="ECO:0000313" key="4">
    <source>
        <dbReference type="Proteomes" id="UP000184268"/>
    </source>
</evidence>
<feature type="domain" description="Helix-turn-helix" evidence="2">
    <location>
        <begin position="9"/>
        <end position="55"/>
    </location>
</feature>
<dbReference type="InterPro" id="IPR024370">
    <property type="entry name" value="PBP_domain"/>
</dbReference>
<keyword evidence="4" id="KW-1185">Reference proteome</keyword>
<dbReference type="STRING" id="299255.SAMN02745129_3741"/>
<sequence length="301" mass="33752">MNDNADNLFLNAKQVADYLDLNEKKVYAMANERQLPGTKITGKWLFPKALIDRWIIESCHSGMLSDRLIITGSDDPLMHWVVGRVGQRIGSAGMVNYSATDSRLGLTHLGQGYADVCCIHWGNEAERDLRHPALLKRHANYKQWVLVHVASRDYGLLMRNEHHHLGQAIDEALSLRYRWLSRQEGAGARYHFDNWLSERGLSGTDINLVGTAFSERELAAGIARGEADFGFGCQGVAGEFGLAFLPLGRESFDMVMPQGVFFRQHLQQLFNVMQHPDTLTHAQRLGGYDLTDSGKLLWSGA</sequence>
<dbReference type="OrthoDB" id="9805928at2"/>
<dbReference type="Pfam" id="PF12728">
    <property type="entry name" value="HTH_17"/>
    <property type="match status" value="1"/>
</dbReference>
<dbReference type="AlphaFoldDB" id="A0A1M5XVL4"/>
<evidence type="ECO:0000313" key="3">
    <source>
        <dbReference type="EMBL" id="SHI03867.1"/>
    </source>
</evidence>
<feature type="domain" description="PBP" evidence="1">
    <location>
        <begin position="94"/>
        <end position="274"/>
    </location>
</feature>
<protein>
    <submittedName>
        <fullName evidence="3">DNA binding domain-containing protein, excisionase family</fullName>
    </submittedName>
</protein>
<organism evidence="3 4">
    <name type="scientific">Ferrimonas marina</name>
    <dbReference type="NCBI Taxonomy" id="299255"/>
    <lineage>
        <taxon>Bacteria</taxon>
        <taxon>Pseudomonadati</taxon>
        <taxon>Pseudomonadota</taxon>
        <taxon>Gammaproteobacteria</taxon>
        <taxon>Alteromonadales</taxon>
        <taxon>Ferrimonadaceae</taxon>
        <taxon>Ferrimonas</taxon>
    </lineage>
</organism>
<dbReference type="Pfam" id="PF12727">
    <property type="entry name" value="PBP_like"/>
    <property type="match status" value="1"/>
</dbReference>
<evidence type="ECO:0000259" key="2">
    <source>
        <dbReference type="Pfam" id="PF12728"/>
    </source>
</evidence>
<dbReference type="PANTHER" id="PTHR38431:SF1">
    <property type="entry name" value="BLL2305 PROTEIN"/>
    <property type="match status" value="1"/>
</dbReference>
<proteinExistence type="predicted"/>
<dbReference type="PANTHER" id="PTHR38431">
    <property type="entry name" value="BLL2305 PROTEIN"/>
    <property type="match status" value="1"/>
</dbReference>
<dbReference type="EMBL" id="FQXG01000006">
    <property type="protein sequence ID" value="SHI03867.1"/>
    <property type="molecule type" value="Genomic_DNA"/>
</dbReference>
<dbReference type="RefSeq" id="WP_067665023.1">
    <property type="nucleotide sequence ID" value="NZ_FQXG01000006.1"/>
</dbReference>
<evidence type="ECO:0000259" key="1">
    <source>
        <dbReference type="Pfam" id="PF12727"/>
    </source>
</evidence>